<proteinExistence type="predicted"/>
<organism evidence="1 2">
    <name type="scientific">Qipengyuania vulgaris</name>
    <dbReference type="NCBI Taxonomy" id="291985"/>
    <lineage>
        <taxon>Bacteria</taxon>
        <taxon>Pseudomonadati</taxon>
        <taxon>Pseudomonadota</taxon>
        <taxon>Alphaproteobacteria</taxon>
        <taxon>Sphingomonadales</taxon>
        <taxon>Erythrobacteraceae</taxon>
        <taxon>Qipengyuania</taxon>
    </lineage>
</organism>
<name>A0A844XWE3_9SPHN</name>
<keyword evidence="2" id="KW-1185">Reference proteome</keyword>
<dbReference type="EMBL" id="WTYC01000008">
    <property type="protein sequence ID" value="MXO49268.1"/>
    <property type="molecule type" value="Genomic_DNA"/>
</dbReference>
<dbReference type="AlphaFoldDB" id="A0A844XWE3"/>
<evidence type="ECO:0000313" key="1">
    <source>
        <dbReference type="EMBL" id="MXO49268.1"/>
    </source>
</evidence>
<sequence length="65" mass="7744">MAQFFAEYRPVEPFDVLDIKHEVVLFRSLAHRLGQVNYLWHVGRLDFPADFYLLNVRGELADRDH</sequence>
<gene>
    <name evidence="1" type="ORF">GRI69_13495</name>
</gene>
<evidence type="ECO:0000313" key="2">
    <source>
        <dbReference type="Proteomes" id="UP000448199"/>
    </source>
</evidence>
<accession>A0A844XWE3</accession>
<comment type="caution">
    <text evidence="1">The sequence shown here is derived from an EMBL/GenBank/DDBJ whole genome shotgun (WGS) entry which is preliminary data.</text>
</comment>
<reference evidence="1 2" key="1">
    <citation type="submission" date="2019-12" db="EMBL/GenBank/DDBJ databases">
        <title>Genomic-based taxomic classification of the family Erythrobacteraceae.</title>
        <authorList>
            <person name="Xu L."/>
        </authorList>
    </citation>
    <scope>NUCLEOTIDE SEQUENCE [LARGE SCALE GENOMIC DNA]</scope>
    <source>
        <strain evidence="1 2">DSM 17792</strain>
    </source>
</reference>
<protein>
    <submittedName>
        <fullName evidence="1">Uncharacterized protein</fullName>
    </submittedName>
</protein>
<dbReference type="Proteomes" id="UP000448199">
    <property type="component" value="Unassembled WGS sequence"/>
</dbReference>